<evidence type="ECO:0000313" key="3">
    <source>
        <dbReference type="EMBL" id="MFD2034997.1"/>
    </source>
</evidence>
<dbReference type="RefSeq" id="WP_376885642.1">
    <property type="nucleotide sequence ID" value="NZ_JBHUHR010000025.1"/>
</dbReference>
<evidence type="ECO:0000256" key="1">
    <source>
        <dbReference type="SAM" id="MobiDB-lite"/>
    </source>
</evidence>
<sequence>MIPIKTLIKKLHLWLGITSGLVVVILGITGCIYVFEEELKQLVYRQRYNVNHSGHAPLPIEELLPIAQEALGKDKPVITIRIPSESGKSYHFSTYKSDPEGWNYFNTSKYHLTAYINPYSVEVLAVENTRLEFFRIVLWLHYNLLLGNVGKQIVGWSTVVFILLLITGLVLWWPKNKAAAKQRYWFRWKSTTKSKRKNYDLHNILGFYLFSLGLVIALTGLVWAFPWFNQGVDWLANGGKNSPKRISEYADFTEAPKKEGIQDLILYDLKQKNPDGHRYEIRKLEGTFLFQGLTLYKNSYQRHRFDIYQYHPETAEALEQLTYADKTKGEKLRSMNYPIHVGSILGLPGKILAFFASLIAASLPITGFMIWYNRVYGKKKSRDHQKPAMGKPSKFKSKNLPSIET</sequence>
<keyword evidence="4" id="KW-1185">Reference proteome</keyword>
<feature type="region of interest" description="Disordered" evidence="1">
    <location>
        <begin position="382"/>
        <end position="405"/>
    </location>
</feature>
<dbReference type="EMBL" id="JBHUHR010000025">
    <property type="protein sequence ID" value="MFD2034997.1"/>
    <property type="molecule type" value="Genomic_DNA"/>
</dbReference>
<evidence type="ECO:0000313" key="4">
    <source>
        <dbReference type="Proteomes" id="UP001597361"/>
    </source>
</evidence>
<dbReference type="Proteomes" id="UP001597361">
    <property type="component" value="Unassembled WGS sequence"/>
</dbReference>
<dbReference type="PANTHER" id="PTHR34219:SF3">
    <property type="entry name" value="BLL7967 PROTEIN"/>
    <property type="match status" value="1"/>
</dbReference>
<feature type="transmembrane region" description="Helical" evidence="2">
    <location>
        <begin position="153"/>
        <end position="173"/>
    </location>
</feature>
<evidence type="ECO:0000256" key="2">
    <source>
        <dbReference type="SAM" id="Phobius"/>
    </source>
</evidence>
<comment type="caution">
    <text evidence="3">The sequence shown here is derived from an EMBL/GenBank/DDBJ whole genome shotgun (WGS) entry which is preliminary data.</text>
</comment>
<keyword evidence="2" id="KW-0812">Transmembrane</keyword>
<reference evidence="4" key="1">
    <citation type="journal article" date="2019" name="Int. J. Syst. Evol. Microbiol.">
        <title>The Global Catalogue of Microorganisms (GCM) 10K type strain sequencing project: providing services to taxonomists for standard genome sequencing and annotation.</title>
        <authorList>
            <consortium name="The Broad Institute Genomics Platform"/>
            <consortium name="The Broad Institute Genome Sequencing Center for Infectious Disease"/>
            <person name="Wu L."/>
            <person name="Ma J."/>
        </authorList>
    </citation>
    <scope>NUCLEOTIDE SEQUENCE [LARGE SCALE GENOMIC DNA]</scope>
    <source>
        <strain evidence="4">CGMCC 1.15180</strain>
    </source>
</reference>
<keyword evidence="2" id="KW-1133">Transmembrane helix</keyword>
<dbReference type="PROSITE" id="PS51257">
    <property type="entry name" value="PROKAR_LIPOPROTEIN"/>
    <property type="match status" value="1"/>
</dbReference>
<dbReference type="Pfam" id="PF03929">
    <property type="entry name" value="PepSY_TM"/>
    <property type="match status" value="1"/>
</dbReference>
<name>A0ABW4VJW8_9BACT</name>
<gene>
    <name evidence="3" type="ORF">ACFSKL_09355</name>
</gene>
<feature type="transmembrane region" description="Helical" evidence="2">
    <location>
        <begin position="351"/>
        <end position="372"/>
    </location>
</feature>
<keyword evidence="2" id="KW-0472">Membrane</keyword>
<dbReference type="PANTHER" id="PTHR34219">
    <property type="entry name" value="IRON-REGULATED INNER MEMBRANE PROTEIN-RELATED"/>
    <property type="match status" value="1"/>
</dbReference>
<dbReference type="InterPro" id="IPR005625">
    <property type="entry name" value="PepSY-ass_TM"/>
</dbReference>
<proteinExistence type="predicted"/>
<feature type="transmembrane region" description="Helical" evidence="2">
    <location>
        <begin position="12"/>
        <end position="35"/>
    </location>
</feature>
<protein>
    <submittedName>
        <fullName evidence="3">PepSY-associated TM helix domain-containing protein</fullName>
    </submittedName>
</protein>
<accession>A0ABW4VJW8</accession>
<organism evidence="3 4">
    <name type="scientific">Belliella marina</name>
    <dbReference type="NCBI Taxonomy" id="1644146"/>
    <lineage>
        <taxon>Bacteria</taxon>
        <taxon>Pseudomonadati</taxon>
        <taxon>Bacteroidota</taxon>
        <taxon>Cytophagia</taxon>
        <taxon>Cytophagales</taxon>
        <taxon>Cyclobacteriaceae</taxon>
        <taxon>Belliella</taxon>
    </lineage>
</organism>
<feature type="transmembrane region" description="Helical" evidence="2">
    <location>
        <begin position="205"/>
        <end position="225"/>
    </location>
</feature>